<dbReference type="GO" id="GO:0005634">
    <property type="term" value="C:nucleus"/>
    <property type="evidence" value="ECO:0007669"/>
    <property type="project" value="TreeGrafter"/>
</dbReference>
<dbReference type="InterPro" id="IPR015353">
    <property type="entry name" value="Rubisco_LSMT_subst-bd"/>
</dbReference>
<dbReference type="GO" id="GO:0016279">
    <property type="term" value="F:protein-lysine N-methyltransferase activity"/>
    <property type="evidence" value="ECO:0007669"/>
    <property type="project" value="TreeGrafter"/>
</dbReference>
<dbReference type="EMBL" id="CVQH01010890">
    <property type="protein sequence ID" value="CRK19560.1"/>
    <property type="molecule type" value="Genomic_DNA"/>
</dbReference>
<evidence type="ECO:0000313" key="5">
    <source>
        <dbReference type="EMBL" id="CRK19560.1"/>
    </source>
</evidence>
<reference evidence="5 6" key="1">
    <citation type="submission" date="2015-05" db="EMBL/GenBank/DDBJ databases">
        <authorList>
            <person name="Wang D.B."/>
            <person name="Wang M."/>
        </authorList>
    </citation>
    <scope>NUCLEOTIDE SEQUENCE [LARGE SCALE GENOMIC DNA]</scope>
    <source>
        <strain evidence="5">VL1</strain>
    </source>
</reference>
<evidence type="ECO:0000256" key="2">
    <source>
        <dbReference type="ARBA" id="ARBA00022679"/>
    </source>
</evidence>
<dbReference type="FunFam" id="3.90.1410.10:FF:000007">
    <property type="entry name" value="Ribosomal lysine N-methyltransferase 4"/>
    <property type="match status" value="1"/>
</dbReference>
<keyword evidence="2" id="KW-0808">Transferase</keyword>
<dbReference type="InterPro" id="IPR046341">
    <property type="entry name" value="SET_dom_sf"/>
</dbReference>
<feature type="domain" description="SET" evidence="4">
    <location>
        <begin position="25"/>
        <end position="271"/>
    </location>
</feature>
<dbReference type="PANTHER" id="PTHR13271:SF34">
    <property type="entry name" value="N-LYSINE METHYLTRANSFERASE SETD6"/>
    <property type="match status" value="1"/>
</dbReference>
<proteinExistence type="predicted"/>
<evidence type="ECO:0000256" key="3">
    <source>
        <dbReference type="ARBA" id="ARBA00022691"/>
    </source>
</evidence>
<organism evidence="5 6">
    <name type="scientific">Verticillium longisporum</name>
    <name type="common">Verticillium dahliae var. longisporum</name>
    <dbReference type="NCBI Taxonomy" id="100787"/>
    <lineage>
        <taxon>Eukaryota</taxon>
        <taxon>Fungi</taxon>
        <taxon>Dikarya</taxon>
        <taxon>Ascomycota</taxon>
        <taxon>Pezizomycotina</taxon>
        <taxon>Sordariomycetes</taxon>
        <taxon>Hypocreomycetidae</taxon>
        <taxon>Glomerellales</taxon>
        <taxon>Plectosphaerellaceae</taxon>
        <taxon>Verticillium</taxon>
    </lineage>
</organism>
<gene>
    <name evidence="5" type="ORF">BN1708_012667</name>
</gene>
<dbReference type="InterPro" id="IPR001214">
    <property type="entry name" value="SET_dom"/>
</dbReference>
<dbReference type="Gene3D" id="3.90.1410.10">
    <property type="entry name" value="set domain protein methyltransferase, domain 1"/>
    <property type="match status" value="1"/>
</dbReference>
<dbReference type="PROSITE" id="PS50280">
    <property type="entry name" value="SET"/>
    <property type="match status" value="1"/>
</dbReference>
<dbReference type="GO" id="GO:0032259">
    <property type="term" value="P:methylation"/>
    <property type="evidence" value="ECO:0007669"/>
    <property type="project" value="UniProtKB-KW"/>
</dbReference>
<sequence length="469" mass="52674">MDDFQALSDRYLQWFKAAGGEFRDDLLQIVDLRPQAAGRGIIATRDIPEETTLFTIPRQAIINVLTSELPQKLPQVFDGSIDEMDDNAEPLDSWGQLILVMLYEVLQGDASRWRPYFDILPQQFDTPIFWSDGELLELQGTSLTAEKIGKVESDAMFRSKILPIVQANPAIFYPEGAAQPTEDELLHLAHRMGSTIMAYAFDLENDDENENEEDGWVEDREGRTMLGMVPMADTLNANAEFNAHINHGESLEATAIRADIKAGGQILNYYGPLPTSELLRRYGYVTPEHSRYDVVEVPWTLVKEVIVSCLSLSAEAWKQVESQIDDEEIEDYFVIERDSGEPGPDGRFTAPAVLREVSPELVEQLKEFLKAVKKLDSERIPDKRKRDEICDAVIAEVLKVRLAQYPTSIETDEKLLAEADLPARRRMAVVVRLGEKKLLLEAIALAHVKAQGSATGDDGEERASKKARV</sequence>
<evidence type="ECO:0000259" key="4">
    <source>
        <dbReference type="PROSITE" id="PS50280"/>
    </source>
</evidence>
<dbReference type="InterPro" id="IPR050600">
    <property type="entry name" value="SETD3_SETD6_MTase"/>
</dbReference>
<evidence type="ECO:0000256" key="1">
    <source>
        <dbReference type="ARBA" id="ARBA00022603"/>
    </source>
</evidence>
<dbReference type="Pfam" id="PF09273">
    <property type="entry name" value="Rubis-subs-bind"/>
    <property type="match status" value="1"/>
</dbReference>
<name>A0A0G4LCX8_VERLO</name>
<dbReference type="Gene3D" id="3.90.1420.10">
    <property type="entry name" value="Rubisco LSMT, substrate-binding domain"/>
    <property type="match status" value="1"/>
</dbReference>
<keyword evidence="3" id="KW-0949">S-adenosyl-L-methionine</keyword>
<protein>
    <recommendedName>
        <fullName evidence="4">SET domain-containing protein</fullName>
    </recommendedName>
</protein>
<dbReference type="STRING" id="100787.A0A0G4LCX8"/>
<dbReference type="Proteomes" id="UP000044602">
    <property type="component" value="Unassembled WGS sequence"/>
</dbReference>
<accession>A0A0G4LCX8</accession>
<dbReference type="PANTHER" id="PTHR13271">
    <property type="entry name" value="UNCHARACTERIZED PUTATIVE METHYLTRANSFERASE"/>
    <property type="match status" value="1"/>
</dbReference>
<keyword evidence="6" id="KW-1185">Reference proteome</keyword>
<dbReference type="InterPro" id="IPR036464">
    <property type="entry name" value="Rubisco_LSMT_subst-bd_sf"/>
</dbReference>
<dbReference type="SUPFAM" id="SSF81822">
    <property type="entry name" value="RuBisCo LSMT C-terminal, substrate-binding domain"/>
    <property type="match status" value="1"/>
</dbReference>
<dbReference type="Pfam" id="PF00856">
    <property type="entry name" value="SET"/>
    <property type="match status" value="1"/>
</dbReference>
<dbReference type="AlphaFoldDB" id="A0A0G4LCX8"/>
<dbReference type="SUPFAM" id="SSF82199">
    <property type="entry name" value="SET domain"/>
    <property type="match status" value="1"/>
</dbReference>
<keyword evidence="1" id="KW-0489">Methyltransferase</keyword>
<evidence type="ECO:0000313" key="6">
    <source>
        <dbReference type="Proteomes" id="UP000044602"/>
    </source>
</evidence>